<dbReference type="InterPro" id="IPR002314">
    <property type="entry name" value="aa-tRNA-synt_IIb"/>
</dbReference>
<dbReference type="PANTHER" id="PTHR42753">
    <property type="entry name" value="MITOCHONDRIAL RIBOSOME PROTEIN L39/PROLYL-TRNA LIGASE FAMILY MEMBER"/>
    <property type="match status" value="1"/>
</dbReference>
<organism evidence="11 12">
    <name type="scientific">Plectosphaerella cucumerina</name>
    <dbReference type="NCBI Taxonomy" id="40658"/>
    <lineage>
        <taxon>Eukaryota</taxon>
        <taxon>Fungi</taxon>
        <taxon>Dikarya</taxon>
        <taxon>Ascomycota</taxon>
        <taxon>Pezizomycotina</taxon>
        <taxon>Sordariomycetes</taxon>
        <taxon>Hypocreomycetidae</taxon>
        <taxon>Glomerellales</taxon>
        <taxon>Plectosphaerellaceae</taxon>
        <taxon>Plectosphaerella</taxon>
    </lineage>
</organism>
<gene>
    <name evidence="11" type="ORF">B0T11DRAFT_285761</name>
</gene>
<proteinExistence type="inferred from homology"/>
<dbReference type="SUPFAM" id="SSF52954">
    <property type="entry name" value="Class II aaRS ABD-related"/>
    <property type="match status" value="1"/>
</dbReference>
<dbReference type="Pfam" id="PF00587">
    <property type="entry name" value="tRNA-synt_2b"/>
    <property type="match status" value="1"/>
</dbReference>
<evidence type="ECO:0000256" key="2">
    <source>
        <dbReference type="ARBA" id="ARBA00012831"/>
    </source>
</evidence>
<feature type="domain" description="Aminoacyl-transfer RNA synthetases class-II family profile" evidence="10">
    <location>
        <begin position="86"/>
        <end position="374"/>
    </location>
</feature>
<evidence type="ECO:0000256" key="9">
    <source>
        <dbReference type="ARBA" id="ARBA00047671"/>
    </source>
</evidence>
<dbReference type="InterPro" id="IPR033730">
    <property type="entry name" value="ProRS_core_prok"/>
</dbReference>
<evidence type="ECO:0000256" key="3">
    <source>
        <dbReference type="ARBA" id="ARBA00022598"/>
    </source>
</evidence>
<evidence type="ECO:0000313" key="11">
    <source>
        <dbReference type="EMBL" id="KAH7359107.1"/>
    </source>
</evidence>
<dbReference type="GO" id="GO:0005524">
    <property type="term" value="F:ATP binding"/>
    <property type="evidence" value="ECO:0007669"/>
    <property type="project" value="UniProtKB-KW"/>
</dbReference>
<keyword evidence="7" id="KW-0030">Aminoacyl-tRNA synthetase</keyword>
<keyword evidence="5" id="KW-0067">ATP-binding</keyword>
<name>A0A8K0X3S8_9PEZI</name>
<dbReference type="AlphaFoldDB" id="A0A8K0X3S8"/>
<dbReference type="CDD" id="cd00779">
    <property type="entry name" value="ProRS_core_prok"/>
    <property type="match status" value="1"/>
</dbReference>
<dbReference type="Proteomes" id="UP000813385">
    <property type="component" value="Unassembled WGS sequence"/>
</dbReference>
<keyword evidence="12" id="KW-1185">Reference proteome</keyword>
<dbReference type="InterPro" id="IPR004154">
    <property type="entry name" value="Anticodon-bd"/>
</dbReference>
<dbReference type="InterPro" id="IPR036621">
    <property type="entry name" value="Anticodon-bd_dom_sf"/>
</dbReference>
<reference evidence="11" key="1">
    <citation type="journal article" date="2021" name="Nat. Commun.">
        <title>Genetic determinants of endophytism in the Arabidopsis root mycobiome.</title>
        <authorList>
            <person name="Mesny F."/>
            <person name="Miyauchi S."/>
            <person name="Thiergart T."/>
            <person name="Pickel B."/>
            <person name="Atanasova L."/>
            <person name="Karlsson M."/>
            <person name="Huettel B."/>
            <person name="Barry K.W."/>
            <person name="Haridas S."/>
            <person name="Chen C."/>
            <person name="Bauer D."/>
            <person name="Andreopoulos W."/>
            <person name="Pangilinan J."/>
            <person name="LaButti K."/>
            <person name="Riley R."/>
            <person name="Lipzen A."/>
            <person name="Clum A."/>
            <person name="Drula E."/>
            <person name="Henrissat B."/>
            <person name="Kohler A."/>
            <person name="Grigoriev I.V."/>
            <person name="Martin F.M."/>
            <person name="Hacquard S."/>
        </authorList>
    </citation>
    <scope>NUCLEOTIDE SEQUENCE</scope>
    <source>
        <strain evidence="11">MPI-CAGE-AT-0016</strain>
    </source>
</reference>
<keyword evidence="6" id="KW-0648">Protein biosynthesis</keyword>
<comment type="caution">
    <text evidence="11">The sequence shown here is derived from an EMBL/GenBank/DDBJ whole genome shotgun (WGS) entry which is preliminary data.</text>
</comment>
<dbReference type="GO" id="GO:0004827">
    <property type="term" value="F:proline-tRNA ligase activity"/>
    <property type="evidence" value="ECO:0007669"/>
    <property type="project" value="UniProtKB-EC"/>
</dbReference>
<evidence type="ECO:0000256" key="8">
    <source>
        <dbReference type="ARBA" id="ARBA00029731"/>
    </source>
</evidence>
<dbReference type="PRINTS" id="PR01046">
    <property type="entry name" value="TRNASYNTHPRO"/>
</dbReference>
<comment type="similarity">
    <text evidence="1">Belongs to the class-II aminoacyl-tRNA synthetase family.</text>
</comment>
<dbReference type="PANTHER" id="PTHR42753:SF2">
    <property type="entry name" value="PROLINE--TRNA LIGASE"/>
    <property type="match status" value="1"/>
</dbReference>
<evidence type="ECO:0000256" key="4">
    <source>
        <dbReference type="ARBA" id="ARBA00022741"/>
    </source>
</evidence>
<dbReference type="InterPro" id="IPR050062">
    <property type="entry name" value="Pro-tRNA_synthetase"/>
</dbReference>
<dbReference type="GO" id="GO:0005739">
    <property type="term" value="C:mitochondrion"/>
    <property type="evidence" value="ECO:0007669"/>
    <property type="project" value="TreeGrafter"/>
</dbReference>
<evidence type="ECO:0000256" key="5">
    <source>
        <dbReference type="ARBA" id="ARBA00022840"/>
    </source>
</evidence>
<dbReference type="Pfam" id="PF03129">
    <property type="entry name" value="HGTP_anticodon"/>
    <property type="match status" value="1"/>
</dbReference>
<dbReference type="OrthoDB" id="10267474at2759"/>
<dbReference type="Gene3D" id="3.40.50.800">
    <property type="entry name" value="Anticodon-binding domain"/>
    <property type="match status" value="1"/>
</dbReference>
<evidence type="ECO:0000259" key="10">
    <source>
        <dbReference type="PROSITE" id="PS50862"/>
    </source>
</evidence>
<evidence type="ECO:0000256" key="7">
    <source>
        <dbReference type="ARBA" id="ARBA00023146"/>
    </source>
</evidence>
<protein>
    <recommendedName>
        <fullName evidence="2">proline--tRNA ligase</fullName>
        <ecNumber evidence="2">6.1.1.15</ecNumber>
    </recommendedName>
    <alternativeName>
        <fullName evidence="8">Prolyl-tRNA synthetase</fullName>
    </alternativeName>
</protein>
<dbReference type="InterPro" id="IPR006195">
    <property type="entry name" value="aa-tRNA-synth_II"/>
</dbReference>
<evidence type="ECO:0000256" key="1">
    <source>
        <dbReference type="ARBA" id="ARBA00008226"/>
    </source>
</evidence>
<evidence type="ECO:0000256" key="6">
    <source>
        <dbReference type="ARBA" id="ARBA00022917"/>
    </source>
</evidence>
<sequence>MQPAMIRSAPIRVGFASCRAAATFAIELPRLRYYSALHRPFQRLSTEWVPSGGIAATKDEDAHEKLIRAGFLRQSHAGIFHMLPLGRRVQDKIEATLDRHMQQLGASRVSLSSVTSKDLWERSGRYSLLGSELFGFQDRRGTAYMLSPTHEEEITSLVAKSVKSYKELPLRLYQITRKYRDELRPRHGLLRTREFTMKDMYTFDATIESALTTYAEVGDAYTGFFNSLGLPFVKVTASSGDMGGDLSHEYHLVTAVGEDTVATCSVCDYAVNTEVTGDVASPGPGDNLGSDDALVATGEPCPKCTAGHLSTRKALEVGHTFHLGTRYSSPLGASIATQSGTTVPMQMGCHGIGVSRLIGAITEHMADSKGLMWPRIIAPYEVAVLHAADLGPEAATLCSDITTSRPDEPVDVVLDDRKASIPWKLRDAELVGYPVVVVLGRAMKDDGICEVQCRRLGASEQVPLQDVPKTVAGLLQRL</sequence>
<comment type="catalytic activity">
    <reaction evidence="9">
        <text>tRNA(Pro) + L-proline + ATP = L-prolyl-tRNA(Pro) + AMP + diphosphate</text>
        <dbReference type="Rhea" id="RHEA:14305"/>
        <dbReference type="Rhea" id="RHEA-COMP:9700"/>
        <dbReference type="Rhea" id="RHEA-COMP:9702"/>
        <dbReference type="ChEBI" id="CHEBI:30616"/>
        <dbReference type="ChEBI" id="CHEBI:33019"/>
        <dbReference type="ChEBI" id="CHEBI:60039"/>
        <dbReference type="ChEBI" id="CHEBI:78442"/>
        <dbReference type="ChEBI" id="CHEBI:78532"/>
        <dbReference type="ChEBI" id="CHEBI:456215"/>
        <dbReference type="EC" id="6.1.1.15"/>
    </reaction>
</comment>
<keyword evidence="3" id="KW-0436">Ligase</keyword>
<dbReference type="SUPFAM" id="SSF55681">
    <property type="entry name" value="Class II aaRS and biotin synthetases"/>
    <property type="match status" value="1"/>
</dbReference>
<accession>A0A8K0X3S8</accession>
<dbReference type="InterPro" id="IPR002316">
    <property type="entry name" value="Pro-tRNA-ligase_IIa"/>
</dbReference>
<dbReference type="InterPro" id="IPR045864">
    <property type="entry name" value="aa-tRNA-synth_II/BPL/LPL"/>
</dbReference>
<evidence type="ECO:0000313" key="12">
    <source>
        <dbReference type="Proteomes" id="UP000813385"/>
    </source>
</evidence>
<dbReference type="Gene3D" id="3.30.930.10">
    <property type="entry name" value="Bira Bifunctional Protein, Domain 2"/>
    <property type="match status" value="1"/>
</dbReference>
<keyword evidence="4" id="KW-0547">Nucleotide-binding</keyword>
<dbReference type="EMBL" id="JAGPXD010000004">
    <property type="protein sequence ID" value="KAH7359107.1"/>
    <property type="molecule type" value="Genomic_DNA"/>
</dbReference>
<dbReference type="EC" id="6.1.1.15" evidence="2"/>
<dbReference type="GO" id="GO:0006433">
    <property type="term" value="P:prolyl-tRNA aminoacylation"/>
    <property type="evidence" value="ECO:0007669"/>
    <property type="project" value="InterPro"/>
</dbReference>
<dbReference type="PROSITE" id="PS50862">
    <property type="entry name" value="AA_TRNA_LIGASE_II"/>
    <property type="match status" value="1"/>
</dbReference>